<evidence type="ECO:0000256" key="5">
    <source>
        <dbReference type="ARBA" id="ARBA00022792"/>
    </source>
</evidence>
<keyword evidence="4" id="KW-0812">Transmembrane</keyword>
<keyword evidence="5 9" id="KW-0999">Mitochondrion inner membrane</keyword>
<dbReference type="Pfam" id="PF03650">
    <property type="entry name" value="MPC"/>
    <property type="match status" value="1"/>
</dbReference>
<name>A0A1C3KVR4_PLAOA</name>
<dbReference type="InterPro" id="IPR005336">
    <property type="entry name" value="MPC"/>
</dbReference>
<comment type="function">
    <text evidence="9">Mediates the uptake of pyruvate into mitochondria.</text>
</comment>
<comment type="subcellular location">
    <subcellularLocation>
        <location evidence="1 9">Mitochondrion inner membrane</location>
        <topology evidence="1 9">Multi-pass membrane protein</topology>
    </subcellularLocation>
</comment>
<evidence type="ECO:0000256" key="8">
    <source>
        <dbReference type="ARBA" id="ARBA00023136"/>
    </source>
</evidence>
<dbReference type="EMBL" id="LT594516">
    <property type="protein sequence ID" value="SBT78239.1"/>
    <property type="molecule type" value="Genomic_DNA"/>
</dbReference>
<evidence type="ECO:0000313" key="10">
    <source>
        <dbReference type="EMBL" id="SBT78239.1"/>
    </source>
</evidence>
<organism evidence="10 11">
    <name type="scientific">Plasmodium ovale</name>
    <name type="common">malaria parasite P. ovale</name>
    <dbReference type="NCBI Taxonomy" id="36330"/>
    <lineage>
        <taxon>Eukaryota</taxon>
        <taxon>Sar</taxon>
        <taxon>Alveolata</taxon>
        <taxon>Apicomplexa</taxon>
        <taxon>Aconoidasida</taxon>
        <taxon>Haemosporida</taxon>
        <taxon>Plasmodiidae</taxon>
        <taxon>Plasmodium</taxon>
        <taxon>Plasmodium (Plasmodium)</taxon>
    </lineage>
</organism>
<keyword evidence="10" id="KW-0670">Pyruvate</keyword>
<evidence type="ECO:0000256" key="3">
    <source>
        <dbReference type="ARBA" id="ARBA00022448"/>
    </source>
</evidence>
<evidence type="ECO:0000256" key="6">
    <source>
        <dbReference type="ARBA" id="ARBA00022989"/>
    </source>
</evidence>
<keyword evidence="3 9" id="KW-0813">Transport</keyword>
<comment type="similarity">
    <text evidence="2 9">Belongs to the mitochondrial pyruvate carrier (MPC) (TC 2.A.105) family.</text>
</comment>
<dbReference type="GO" id="GO:0005743">
    <property type="term" value="C:mitochondrial inner membrane"/>
    <property type="evidence" value="ECO:0007669"/>
    <property type="project" value="UniProtKB-SubCell"/>
</dbReference>
<gene>
    <name evidence="10" type="primary">PowCR01_120039900</name>
    <name evidence="10" type="ORF">POWCR01_120039900</name>
</gene>
<protein>
    <recommendedName>
        <fullName evidence="9">Mitochondrial pyruvate carrier</fullName>
    </recommendedName>
</protein>
<evidence type="ECO:0000256" key="9">
    <source>
        <dbReference type="RuleBase" id="RU363100"/>
    </source>
</evidence>
<dbReference type="GO" id="GO:0006850">
    <property type="term" value="P:pyruvate import into mitochondria"/>
    <property type="evidence" value="ECO:0007669"/>
    <property type="project" value="InterPro"/>
</dbReference>
<evidence type="ECO:0000256" key="7">
    <source>
        <dbReference type="ARBA" id="ARBA00023128"/>
    </source>
</evidence>
<keyword evidence="7 9" id="KW-0496">Mitochondrion</keyword>
<evidence type="ECO:0000256" key="1">
    <source>
        <dbReference type="ARBA" id="ARBA00004448"/>
    </source>
</evidence>
<sequence length="130" mass="14910">MNLIKKIFYPNIVPKIKNQIAGYNINNNVKKALVSDTGVLSIHFWAPTFKWSISLANLVDINRDPKLLSLPQQFAIFLTGLLFSRFAYVIKPRNLNLLTINLFMSLTALYQITRIANYKYNASSKKEVET</sequence>
<evidence type="ECO:0000256" key="4">
    <source>
        <dbReference type="ARBA" id="ARBA00022692"/>
    </source>
</evidence>
<accession>A0A1C3KVR4</accession>
<reference evidence="10 11" key="1">
    <citation type="submission" date="2016-06" db="EMBL/GenBank/DDBJ databases">
        <authorList>
            <consortium name="Pathogen Informatics"/>
        </authorList>
    </citation>
    <scope>NUCLEOTIDE SEQUENCE [LARGE SCALE GENOMIC DNA]</scope>
    <source>
        <strain evidence="10">PowCR01</strain>
    </source>
</reference>
<keyword evidence="6" id="KW-1133">Transmembrane helix</keyword>
<dbReference type="PANTHER" id="PTHR14154">
    <property type="entry name" value="UPF0041 BRAIN PROTEIN 44-RELATED"/>
    <property type="match status" value="1"/>
</dbReference>
<keyword evidence="8" id="KW-0472">Membrane</keyword>
<evidence type="ECO:0000256" key="2">
    <source>
        <dbReference type="ARBA" id="ARBA00006416"/>
    </source>
</evidence>
<dbReference type="AlphaFoldDB" id="A0A1C3KVR4"/>
<dbReference type="OrthoDB" id="869189at2759"/>
<evidence type="ECO:0000313" key="11">
    <source>
        <dbReference type="Proteomes" id="UP000243200"/>
    </source>
</evidence>
<proteinExistence type="inferred from homology"/>
<dbReference type="VEuPathDB" id="PlasmoDB:PocGH01_12044400"/>
<dbReference type="Proteomes" id="UP000243200">
    <property type="component" value="Chromosome 12"/>
</dbReference>
<dbReference type="VEuPathDB" id="PlasmoDB:POWCR01_120039900"/>